<name>A0AAJ0I745_9PEZI</name>
<comment type="caution">
    <text evidence="3">The sequence shown here is derived from an EMBL/GenBank/DDBJ whole genome shotgun (WGS) entry which is preliminary data.</text>
</comment>
<dbReference type="InterPro" id="IPR045518">
    <property type="entry name" value="2EXR"/>
</dbReference>
<dbReference type="GeneID" id="87877340"/>
<evidence type="ECO:0000313" key="4">
    <source>
        <dbReference type="Proteomes" id="UP001285908"/>
    </source>
</evidence>
<dbReference type="EMBL" id="JAULSX010000004">
    <property type="protein sequence ID" value="KAK3492026.1"/>
    <property type="molecule type" value="Genomic_DNA"/>
</dbReference>
<feature type="domain" description="2EXR" evidence="2">
    <location>
        <begin position="14"/>
        <end position="117"/>
    </location>
</feature>
<sequence length="227" mass="26247">MSPTSSTTTTTTTFHLFPLLPLELRLQIWEFTITPRTVLLRVGTRHWRPFTTQAAYSLLPTTPAPALLRTCHESREVGLKAYTQAFSEWDTDRSPGRCSPAAAAARYLWVNFALDMIDIGGLGIQFVAMYKRQIRRLKLECDRANTVGRYEFGLLRDQLQTREYERLREVEIGVRDDAWFPESWRRDGAFVEGWRLEVRNWEDGRGYTLLMERMMGGDNDDNDANCG</sequence>
<proteinExistence type="predicted"/>
<accession>A0AAJ0I745</accession>
<dbReference type="Pfam" id="PF20150">
    <property type="entry name" value="2EXR"/>
    <property type="match status" value="1"/>
</dbReference>
<dbReference type="RefSeq" id="XP_062692484.1">
    <property type="nucleotide sequence ID" value="XM_062839718.1"/>
</dbReference>
<evidence type="ECO:0000313" key="3">
    <source>
        <dbReference type="EMBL" id="KAK3492026.1"/>
    </source>
</evidence>
<keyword evidence="1" id="KW-1133">Transmembrane helix</keyword>
<keyword evidence="1" id="KW-0472">Membrane</keyword>
<gene>
    <name evidence="3" type="ORF">B0T23DRAFT_419934</name>
</gene>
<keyword evidence="4" id="KW-1185">Reference proteome</keyword>
<dbReference type="PANTHER" id="PTHR35910">
    <property type="entry name" value="2EXR DOMAIN-CONTAINING PROTEIN"/>
    <property type="match status" value="1"/>
</dbReference>
<evidence type="ECO:0000256" key="1">
    <source>
        <dbReference type="SAM" id="Phobius"/>
    </source>
</evidence>
<organism evidence="3 4">
    <name type="scientific">Neurospora hispaniola</name>
    <dbReference type="NCBI Taxonomy" id="588809"/>
    <lineage>
        <taxon>Eukaryota</taxon>
        <taxon>Fungi</taxon>
        <taxon>Dikarya</taxon>
        <taxon>Ascomycota</taxon>
        <taxon>Pezizomycotina</taxon>
        <taxon>Sordariomycetes</taxon>
        <taxon>Sordariomycetidae</taxon>
        <taxon>Sordariales</taxon>
        <taxon>Sordariaceae</taxon>
        <taxon>Neurospora</taxon>
    </lineage>
</organism>
<dbReference type="Proteomes" id="UP001285908">
    <property type="component" value="Unassembled WGS sequence"/>
</dbReference>
<feature type="transmembrane region" description="Helical" evidence="1">
    <location>
        <begin position="107"/>
        <end position="130"/>
    </location>
</feature>
<keyword evidence="1" id="KW-0812">Transmembrane</keyword>
<dbReference type="PANTHER" id="PTHR35910:SF1">
    <property type="entry name" value="2EXR DOMAIN-CONTAINING PROTEIN"/>
    <property type="match status" value="1"/>
</dbReference>
<evidence type="ECO:0000259" key="2">
    <source>
        <dbReference type="Pfam" id="PF20150"/>
    </source>
</evidence>
<reference evidence="3 4" key="1">
    <citation type="journal article" date="2023" name="Mol. Phylogenet. Evol.">
        <title>Genome-scale phylogeny and comparative genomics of the fungal order Sordariales.</title>
        <authorList>
            <person name="Hensen N."/>
            <person name="Bonometti L."/>
            <person name="Westerberg I."/>
            <person name="Brannstrom I.O."/>
            <person name="Guillou S."/>
            <person name="Cros-Aarteil S."/>
            <person name="Calhoun S."/>
            <person name="Haridas S."/>
            <person name="Kuo A."/>
            <person name="Mondo S."/>
            <person name="Pangilinan J."/>
            <person name="Riley R."/>
            <person name="LaButti K."/>
            <person name="Andreopoulos B."/>
            <person name="Lipzen A."/>
            <person name="Chen C."/>
            <person name="Yan M."/>
            <person name="Daum C."/>
            <person name="Ng V."/>
            <person name="Clum A."/>
            <person name="Steindorff A."/>
            <person name="Ohm R.A."/>
            <person name="Martin F."/>
            <person name="Silar P."/>
            <person name="Natvig D.O."/>
            <person name="Lalanne C."/>
            <person name="Gautier V."/>
            <person name="Ament-Velasquez S.L."/>
            <person name="Kruys A."/>
            <person name="Hutchinson M.I."/>
            <person name="Powell A.J."/>
            <person name="Barry K."/>
            <person name="Miller A.N."/>
            <person name="Grigoriev I.V."/>
            <person name="Debuchy R."/>
            <person name="Gladieux P."/>
            <person name="Hiltunen Thoren M."/>
            <person name="Johannesson H."/>
        </authorList>
    </citation>
    <scope>NUCLEOTIDE SEQUENCE [LARGE SCALE GENOMIC DNA]</scope>
    <source>
        <strain evidence="3 4">FGSC 10403</strain>
    </source>
</reference>
<protein>
    <recommendedName>
        <fullName evidence="2">2EXR domain-containing protein</fullName>
    </recommendedName>
</protein>
<dbReference type="AlphaFoldDB" id="A0AAJ0I745"/>